<evidence type="ECO:0000313" key="1">
    <source>
        <dbReference type="EMBL" id="CAG8798662.1"/>
    </source>
</evidence>
<organism evidence="1 2">
    <name type="scientific">Cetraspora pellucida</name>
    <dbReference type="NCBI Taxonomy" id="1433469"/>
    <lineage>
        <taxon>Eukaryota</taxon>
        <taxon>Fungi</taxon>
        <taxon>Fungi incertae sedis</taxon>
        <taxon>Mucoromycota</taxon>
        <taxon>Glomeromycotina</taxon>
        <taxon>Glomeromycetes</taxon>
        <taxon>Diversisporales</taxon>
        <taxon>Gigasporaceae</taxon>
        <taxon>Cetraspora</taxon>
    </lineage>
</organism>
<sequence length="97" mass="11550">NTADDSKTNEYNDIDDSETNKYNDIDDSETNEYNSIDDNYYKEVYRCSIDIVDIENVNMNAEVITLKEEKLFFNFNNAEQQIRSYAEFKEFKTKLDQ</sequence>
<keyword evidence="2" id="KW-1185">Reference proteome</keyword>
<accession>A0ACA9RKL6</accession>
<gene>
    <name evidence="1" type="ORF">SPELUC_LOCUS17857</name>
</gene>
<dbReference type="EMBL" id="CAJVPW010077262">
    <property type="protein sequence ID" value="CAG8798662.1"/>
    <property type="molecule type" value="Genomic_DNA"/>
</dbReference>
<comment type="caution">
    <text evidence="1">The sequence shown here is derived from an EMBL/GenBank/DDBJ whole genome shotgun (WGS) entry which is preliminary data.</text>
</comment>
<evidence type="ECO:0000313" key="2">
    <source>
        <dbReference type="Proteomes" id="UP000789366"/>
    </source>
</evidence>
<reference evidence="1" key="1">
    <citation type="submission" date="2021-06" db="EMBL/GenBank/DDBJ databases">
        <authorList>
            <person name="Kallberg Y."/>
            <person name="Tangrot J."/>
            <person name="Rosling A."/>
        </authorList>
    </citation>
    <scope>NUCLEOTIDE SEQUENCE</scope>
    <source>
        <strain evidence="1">28 12/20/2015</strain>
    </source>
</reference>
<feature type="non-terminal residue" evidence="1">
    <location>
        <position position="1"/>
    </location>
</feature>
<feature type="non-terminal residue" evidence="1">
    <location>
        <position position="97"/>
    </location>
</feature>
<name>A0ACA9RKL6_9GLOM</name>
<protein>
    <submittedName>
        <fullName evidence="1">12609_t:CDS:1</fullName>
    </submittedName>
</protein>
<proteinExistence type="predicted"/>
<dbReference type="Proteomes" id="UP000789366">
    <property type="component" value="Unassembled WGS sequence"/>
</dbReference>